<evidence type="ECO:0000259" key="6">
    <source>
        <dbReference type="PROSITE" id="PS50893"/>
    </source>
</evidence>
<dbReference type="InterPro" id="IPR027417">
    <property type="entry name" value="P-loop_NTPase"/>
</dbReference>
<dbReference type="GO" id="GO:0015807">
    <property type="term" value="P:L-amino acid transport"/>
    <property type="evidence" value="ECO:0007669"/>
    <property type="project" value="TreeGrafter"/>
</dbReference>
<dbReference type="KEGG" id="kpf:IX53_00860"/>
<dbReference type="InterPro" id="IPR017871">
    <property type="entry name" value="ABC_transporter-like_CS"/>
</dbReference>
<evidence type="ECO:0000256" key="2">
    <source>
        <dbReference type="ARBA" id="ARBA00022448"/>
    </source>
</evidence>
<keyword evidence="2" id="KW-0813">Transport</keyword>
<organism evidence="7 8">
    <name type="scientific">Kosmotoga pacifica</name>
    <dbReference type="NCBI Taxonomy" id="1330330"/>
    <lineage>
        <taxon>Bacteria</taxon>
        <taxon>Thermotogati</taxon>
        <taxon>Thermotogota</taxon>
        <taxon>Thermotogae</taxon>
        <taxon>Kosmotogales</taxon>
        <taxon>Kosmotogaceae</taxon>
        <taxon>Kosmotoga</taxon>
    </lineage>
</organism>
<evidence type="ECO:0000256" key="4">
    <source>
        <dbReference type="ARBA" id="ARBA00022840"/>
    </source>
</evidence>
<dbReference type="InterPro" id="IPR052156">
    <property type="entry name" value="BCAA_Transport_ATP-bd_LivF"/>
</dbReference>
<dbReference type="SMART" id="SM00382">
    <property type="entry name" value="AAA"/>
    <property type="match status" value="1"/>
</dbReference>
<dbReference type="GO" id="GO:0016887">
    <property type="term" value="F:ATP hydrolysis activity"/>
    <property type="evidence" value="ECO:0007669"/>
    <property type="project" value="InterPro"/>
</dbReference>
<reference evidence="7 8" key="1">
    <citation type="submission" date="2015-04" db="EMBL/GenBank/DDBJ databases">
        <title>Complete Genome Sequence of Kosmotoga pacifica SLHLJ1.</title>
        <authorList>
            <person name="Jiang L.J."/>
            <person name="Shao Z.Z."/>
            <person name="Jebbar M."/>
        </authorList>
    </citation>
    <scope>NUCLEOTIDE SEQUENCE [LARGE SCALE GENOMIC DNA]</scope>
    <source>
        <strain evidence="7 8">SLHLJ1</strain>
    </source>
</reference>
<dbReference type="InterPro" id="IPR003439">
    <property type="entry name" value="ABC_transporter-like_ATP-bd"/>
</dbReference>
<evidence type="ECO:0000256" key="3">
    <source>
        <dbReference type="ARBA" id="ARBA00022741"/>
    </source>
</evidence>
<dbReference type="PROSITE" id="PS00211">
    <property type="entry name" value="ABC_TRANSPORTER_1"/>
    <property type="match status" value="1"/>
</dbReference>
<feature type="domain" description="ABC transporter" evidence="6">
    <location>
        <begin position="2"/>
        <end position="235"/>
    </location>
</feature>
<dbReference type="PANTHER" id="PTHR43820:SF4">
    <property type="entry name" value="HIGH-AFFINITY BRANCHED-CHAIN AMINO ACID TRANSPORT ATP-BINDING PROTEIN LIVF"/>
    <property type="match status" value="1"/>
</dbReference>
<comment type="similarity">
    <text evidence="1">Belongs to the ABC transporter superfamily.</text>
</comment>
<dbReference type="Pfam" id="PF00005">
    <property type="entry name" value="ABC_tran"/>
    <property type="match status" value="1"/>
</dbReference>
<keyword evidence="8" id="KW-1185">Reference proteome</keyword>
<dbReference type="PROSITE" id="PS50893">
    <property type="entry name" value="ABC_TRANSPORTER_2"/>
    <property type="match status" value="1"/>
</dbReference>
<dbReference type="Gene3D" id="3.40.50.300">
    <property type="entry name" value="P-loop containing nucleotide triphosphate hydrolases"/>
    <property type="match status" value="1"/>
</dbReference>
<evidence type="ECO:0000313" key="7">
    <source>
        <dbReference type="EMBL" id="AKI96610.1"/>
    </source>
</evidence>
<protein>
    <submittedName>
        <fullName evidence="7">Amino acid ABC transporter ATPase</fullName>
    </submittedName>
</protein>
<dbReference type="PANTHER" id="PTHR43820">
    <property type="entry name" value="HIGH-AFFINITY BRANCHED-CHAIN AMINO ACID TRANSPORT ATP-BINDING PROTEIN LIVF"/>
    <property type="match status" value="1"/>
</dbReference>
<dbReference type="RefSeq" id="WP_047753745.1">
    <property type="nucleotide sequence ID" value="NZ_CASWEU010000011.1"/>
</dbReference>
<sequence>MLEIKNIEVYYGYIRALKGVSLRVEEGKIVSLLGSNGAGKSTTLKTVSGLLKPKHGTIHFQGKDITHMDSSGIVKLGIVQCPEGRQLFPDLSVKENLLTGAITRKNRKKITEDLNWVYELFPILRERKNQLAGTLSGGEQQMLAIGRALMAAPRLLMLDEPSLGLAPKIVEQIFDLLVRLNSERGLTILLVEQNANAALRISSYAYILEVGSIALEGDAQELLKSDVVRQKYLGA</sequence>
<keyword evidence="3" id="KW-0547">Nucleotide-binding</keyword>
<dbReference type="PATRIC" id="fig|1330330.3.peg.165"/>
<gene>
    <name evidence="7" type="ORF">IX53_00860</name>
</gene>
<dbReference type="CDD" id="cd03224">
    <property type="entry name" value="ABC_TM1139_LivF_branched"/>
    <property type="match status" value="1"/>
</dbReference>
<dbReference type="PIRSF" id="PIRSF039137">
    <property type="entry name" value="ABC_branched_ATPase"/>
    <property type="match status" value="1"/>
</dbReference>
<evidence type="ECO:0000256" key="5">
    <source>
        <dbReference type="ARBA" id="ARBA00022970"/>
    </source>
</evidence>
<evidence type="ECO:0000256" key="1">
    <source>
        <dbReference type="ARBA" id="ARBA00005417"/>
    </source>
</evidence>
<dbReference type="STRING" id="1330330.IX53_00860"/>
<dbReference type="InterPro" id="IPR003593">
    <property type="entry name" value="AAA+_ATPase"/>
</dbReference>
<dbReference type="OrthoDB" id="9776369at2"/>
<dbReference type="GO" id="GO:0005524">
    <property type="term" value="F:ATP binding"/>
    <property type="evidence" value="ECO:0007669"/>
    <property type="project" value="UniProtKB-KW"/>
</dbReference>
<dbReference type="InterPro" id="IPR030660">
    <property type="entry name" value="ABC_branched_ATPase_LivF/BraG"/>
</dbReference>
<accession>A0A0G2Z4S2</accession>
<dbReference type="AlphaFoldDB" id="A0A0G2Z4S2"/>
<evidence type="ECO:0000313" key="8">
    <source>
        <dbReference type="Proteomes" id="UP000035159"/>
    </source>
</evidence>
<dbReference type="SUPFAM" id="SSF52540">
    <property type="entry name" value="P-loop containing nucleoside triphosphate hydrolases"/>
    <property type="match status" value="1"/>
</dbReference>
<proteinExistence type="inferred from homology"/>
<dbReference type="Proteomes" id="UP000035159">
    <property type="component" value="Chromosome"/>
</dbReference>
<keyword evidence="5" id="KW-0029">Amino-acid transport</keyword>
<keyword evidence="4" id="KW-0067">ATP-binding</keyword>
<dbReference type="EMBL" id="CP011232">
    <property type="protein sequence ID" value="AKI96610.1"/>
    <property type="molecule type" value="Genomic_DNA"/>
</dbReference>
<dbReference type="GO" id="GO:0015658">
    <property type="term" value="F:branched-chain amino acid transmembrane transporter activity"/>
    <property type="evidence" value="ECO:0007669"/>
    <property type="project" value="InterPro"/>
</dbReference>
<name>A0A0G2Z4S2_9BACT</name>